<feature type="binding site" evidence="5 7">
    <location>
        <position position="138"/>
    </location>
    <ligand>
        <name>Mn(2+)</name>
        <dbReference type="ChEBI" id="CHEBI:29035"/>
        <label>1</label>
    </ligand>
</feature>
<comment type="catalytic activity">
    <reaction evidence="5">
        <text>N-formimidoyl-L-glutamate + H2O = formamide + L-glutamate</text>
        <dbReference type="Rhea" id="RHEA:22492"/>
        <dbReference type="ChEBI" id="CHEBI:15377"/>
        <dbReference type="ChEBI" id="CHEBI:16397"/>
        <dbReference type="ChEBI" id="CHEBI:29985"/>
        <dbReference type="ChEBI" id="CHEBI:58928"/>
        <dbReference type="EC" id="3.5.3.8"/>
    </reaction>
</comment>
<dbReference type="GO" id="GO:0033389">
    <property type="term" value="P:putrescine biosynthetic process from arginine, via agmatine"/>
    <property type="evidence" value="ECO:0007669"/>
    <property type="project" value="TreeGrafter"/>
</dbReference>
<dbReference type="PANTHER" id="PTHR11358:SF35">
    <property type="entry name" value="FORMIMIDOYLGLUTAMASE"/>
    <property type="match status" value="1"/>
</dbReference>
<dbReference type="AlphaFoldDB" id="A0A327WBB9"/>
<dbReference type="InterPro" id="IPR005923">
    <property type="entry name" value="HutG"/>
</dbReference>
<gene>
    <name evidence="5" type="primary">hutG</name>
    <name evidence="9" type="ORF">CLV59_103365</name>
</gene>
<dbReference type="EMBL" id="QLMA01000003">
    <property type="protein sequence ID" value="RAJ83398.1"/>
    <property type="molecule type" value="Genomic_DNA"/>
</dbReference>
<keyword evidence="1 5" id="KW-0479">Metal-binding</keyword>
<dbReference type="GO" id="GO:0030145">
    <property type="term" value="F:manganese ion binding"/>
    <property type="evidence" value="ECO:0007669"/>
    <property type="project" value="UniProtKB-UniRule"/>
</dbReference>
<dbReference type="HAMAP" id="MF_00737">
    <property type="entry name" value="Formimidoylglutam"/>
    <property type="match status" value="1"/>
</dbReference>
<dbReference type="InterPro" id="IPR023696">
    <property type="entry name" value="Ureohydrolase_dom_sf"/>
</dbReference>
<feature type="binding site" evidence="5 7">
    <location>
        <position position="258"/>
    </location>
    <ligand>
        <name>Mn(2+)</name>
        <dbReference type="ChEBI" id="CHEBI:29035"/>
        <label>1</label>
    </ligand>
</feature>
<dbReference type="Gene3D" id="3.40.800.10">
    <property type="entry name" value="Ureohydrolase domain"/>
    <property type="match status" value="1"/>
</dbReference>
<evidence type="ECO:0000256" key="7">
    <source>
        <dbReference type="PIRSR" id="PIRSR036979-1"/>
    </source>
</evidence>
<dbReference type="PANTHER" id="PTHR11358">
    <property type="entry name" value="ARGINASE/AGMATINASE"/>
    <property type="match status" value="1"/>
</dbReference>
<evidence type="ECO:0000256" key="8">
    <source>
        <dbReference type="PROSITE-ProRule" id="PRU00742"/>
    </source>
</evidence>
<feature type="binding site" evidence="5 7">
    <location>
        <position position="165"/>
    </location>
    <ligand>
        <name>Mn(2+)</name>
        <dbReference type="ChEBI" id="CHEBI:29035"/>
        <label>1</label>
    </ligand>
</feature>
<dbReference type="OrthoDB" id="9788689at2"/>
<dbReference type="UniPathway" id="UPA00379">
    <property type="reaction ID" value="UER00552"/>
</dbReference>
<evidence type="ECO:0000256" key="6">
    <source>
        <dbReference type="NCBIfam" id="TIGR01227"/>
    </source>
</evidence>
<keyword evidence="3 5" id="KW-0369">Histidine metabolism</keyword>
<feature type="binding site" evidence="5">
    <location>
        <position position="167"/>
    </location>
    <ligand>
        <name>Mn(2+)</name>
        <dbReference type="ChEBI" id="CHEBI:29035"/>
        <label>2</label>
    </ligand>
</feature>
<dbReference type="PIRSF" id="PIRSF036979">
    <property type="entry name" value="Arginase"/>
    <property type="match status" value="1"/>
</dbReference>
<protein>
    <recommendedName>
        <fullName evidence="5 6">Formimidoylglutamase</fullName>
        <ecNumber evidence="5 6">3.5.3.8</ecNumber>
    </recommendedName>
    <alternativeName>
        <fullName evidence="5">Formiminoglutamase</fullName>
    </alternativeName>
    <alternativeName>
        <fullName evidence="5">Formiminoglutamate hydrolase</fullName>
    </alternativeName>
</protein>
<feature type="binding site" evidence="7">
    <location>
        <position position="167"/>
    </location>
    <ligand>
        <name>Mn(2+)</name>
        <dbReference type="ChEBI" id="CHEBI:29035"/>
        <label>1</label>
    </ligand>
</feature>
<sequence length="334" mass="35586">MITNEFYHPTAAGTWAGRTDGASPDLLRWHQVVQPVDLLKASLPKLNPGQKGVALLGFACDEGVRRNKGRVGAKDGPAAIRAVLGNLPVHITEGAVLVDAGDVACLDGRMENAQEVLSEVVKSILIAGYLPVLLGGGHEIAYGHARGIREYSKHKLAKVGYINFDAHFDNRVPGAEGPSSGTSFFQLAQEAKLAGEPFHYLALGIQKLGNTRQLFNIAGESGATYVGADAFHLNDKDTLFAAIQHFLSQVDYVYLTTCLDVFAAPYAPGVSATAYNGIVPNGLFLESFRAILASGKVKGTDIAELNPALDFDNRTAKLAAALVFEIVMSYCGED</sequence>
<feature type="binding site" evidence="5 7">
    <location>
        <position position="169"/>
    </location>
    <ligand>
        <name>Mn(2+)</name>
        <dbReference type="ChEBI" id="CHEBI:29035"/>
        <label>1</label>
    </ligand>
</feature>
<comment type="function">
    <text evidence="5">Catalyzes the conversion of N-formimidoyl-L-glutamate to L-glutamate and formamide.</text>
</comment>
<dbReference type="GO" id="GO:0019557">
    <property type="term" value="P:L-histidine catabolic process to glutamate and formate"/>
    <property type="evidence" value="ECO:0007669"/>
    <property type="project" value="UniProtKB-UniPathway"/>
</dbReference>
<dbReference type="NCBIfam" id="TIGR01227">
    <property type="entry name" value="hutG"/>
    <property type="match status" value="1"/>
</dbReference>
<dbReference type="GO" id="GO:0008783">
    <property type="term" value="F:agmatinase activity"/>
    <property type="evidence" value="ECO:0007669"/>
    <property type="project" value="TreeGrafter"/>
</dbReference>
<dbReference type="InterPro" id="IPR006035">
    <property type="entry name" value="Ureohydrolase"/>
</dbReference>
<dbReference type="EC" id="3.5.3.8" evidence="5 6"/>
<dbReference type="GO" id="GO:0019556">
    <property type="term" value="P:L-histidine catabolic process to glutamate and formamide"/>
    <property type="evidence" value="ECO:0007669"/>
    <property type="project" value="UniProtKB-UniRule"/>
</dbReference>
<keyword evidence="10" id="KW-1185">Reference proteome</keyword>
<proteinExistence type="inferred from homology"/>
<comment type="caution">
    <text evidence="9">The sequence shown here is derived from an EMBL/GenBank/DDBJ whole genome shotgun (WGS) entry which is preliminary data.</text>
</comment>
<dbReference type="GO" id="GO:0050415">
    <property type="term" value="F:formimidoylglutamase activity"/>
    <property type="evidence" value="ECO:0007669"/>
    <property type="project" value="UniProtKB-UniRule"/>
</dbReference>
<dbReference type="Proteomes" id="UP000249819">
    <property type="component" value="Unassembled WGS sequence"/>
</dbReference>
<dbReference type="SUPFAM" id="SSF52768">
    <property type="entry name" value="Arginase/deacetylase"/>
    <property type="match status" value="1"/>
</dbReference>
<name>A0A327WBB9_9BACT</name>
<keyword evidence="2 5" id="KW-0378">Hydrolase</keyword>
<comment type="similarity">
    <text evidence="5 8">Belongs to the arginase family.</text>
</comment>
<evidence type="ECO:0000256" key="3">
    <source>
        <dbReference type="ARBA" id="ARBA00022808"/>
    </source>
</evidence>
<organism evidence="9 10">
    <name type="scientific">Chitinophaga dinghuensis</name>
    <dbReference type="NCBI Taxonomy" id="1539050"/>
    <lineage>
        <taxon>Bacteria</taxon>
        <taxon>Pseudomonadati</taxon>
        <taxon>Bacteroidota</taxon>
        <taxon>Chitinophagia</taxon>
        <taxon>Chitinophagales</taxon>
        <taxon>Chitinophagaceae</taxon>
        <taxon>Chitinophaga</taxon>
    </lineage>
</organism>
<evidence type="ECO:0000256" key="4">
    <source>
        <dbReference type="ARBA" id="ARBA00023211"/>
    </source>
</evidence>
<comment type="pathway">
    <text evidence="5">Amino-acid degradation; L-histidine degradation into L-glutamate; L-glutamate from N-formimidoyl-L-glutamate (hydrolase route): step 1/1.</text>
</comment>
<feature type="binding site" evidence="5">
    <location>
        <position position="260"/>
    </location>
    <ligand>
        <name>Mn(2+)</name>
        <dbReference type="ChEBI" id="CHEBI:29035"/>
        <label>2</label>
    </ligand>
</feature>
<dbReference type="CDD" id="cd09988">
    <property type="entry name" value="Formimidoylglutamase"/>
    <property type="match status" value="1"/>
</dbReference>
<feature type="binding site" evidence="5">
    <location>
        <position position="258"/>
    </location>
    <ligand>
        <name>Mn(2+)</name>
        <dbReference type="ChEBI" id="CHEBI:29035"/>
        <label>2</label>
    </ligand>
</feature>
<evidence type="ECO:0000256" key="2">
    <source>
        <dbReference type="ARBA" id="ARBA00022801"/>
    </source>
</evidence>
<feature type="binding site" evidence="7">
    <location>
        <position position="260"/>
    </location>
    <ligand>
        <name>Mn(2+)</name>
        <dbReference type="ChEBI" id="CHEBI:29035"/>
        <label>1</label>
    </ligand>
</feature>
<feature type="binding site" evidence="5">
    <location>
        <position position="165"/>
    </location>
    <ligand>
        <name>Mn(2+)</name>
        <dbReference type="ChEBI" id="CHEBI:29035"/>
        <label>2</label>
    </ligand>
</feature>
<comment type="cofactor">
    <cofactor evidence="5 7">
        <name>Mn(2+)</name>
        <dbReference type="ChEBI" id="CHEBI:29035"/>
    </cofactor>
    <text evidence="5 7">Binds 2 manganese ions per subunit.</text>
</comment>
<evidence type="ECO:0000313" key="9">
    <source>
        <dbReference type="EMBL" id="RAJ83398.1"/>
    </source>
</evidence>
<dbReference type="RefSeq" id="WP_111592047.1">
    <property type="nucleotide sequence ID" value="NZ_QLMA01000003.1"/>
</dbReference>
<keyword evidence="4 5" id="KW-0464">Manganese</keyword>
<dbReference type="Pfam" id="PF00491">
    <property type="entry name" value="Arginase"/>
    <property type="match status" value="1"/>
</dbReference>
<reference evidence="9 10" key="1">
    <citation type="submission" date="2018-06" db="EMBL/GenBank/DDBJ databases">
        <title>Genomic Encyclopedia of Archaeal and Bacterial Type Strains, Phase II (KMG-II): from individual species to whole genera.</title>
        <authorList>
            <person name="Goeker M."/>
        </authorList>
    </citation>
    <scope>NUCLEOTIDE SEQUENCE [LARGE SCALE GENOMIC DNA]</scope>
    <source>
        <strain evidence="9 10">DSM 29821</strain>
    </source>
</reference>
<accession>A0A327WBB9</accession>
<evidence type="ECO:0000256" key="5">
    <source>
        <dbReference type="HAMAP-Rule" id="MF_00737"/>
    </source>
</evidence>
<evidence type="ECO:0000313" key="10">
    <source>
        <dbReference type="Proteomes" id="UP000249819"/>
    </source>
</evidence>
<evidence type="ECO:0000256" key="1">
    <source>
        <dbReference type="ARBA" id="ARBA00022723"/>
    </source>
</evidence>
<dbReference type="PROSITE" id="PS51409">
    <property type="entry name" value="ARGINASE_2"/>
    <property type="match status" value="1"/>
</dbReference>